<protein>
    <submittedName>
        <fullName evidence="1">Uncharacterized protein</fullName>
    </submittedName>
</protein>
<dbReference type="Proteomes" id="UP000178235">
    <property type="component" value="Unassembled WGS sequence"/>
</dbReference>
<comment type="caution">
    <text evidence="1">The sequence shown here is derived from an EMBL/GenBank/DDBJ whole genome shotgun (WGS) entry which is preliminary data.</text>
</comment>
<reference evidence="1 2" key="1">
    <citation type="journal article" date="2016" name="Nat. Commun.">
        <title>Thousands of microbial genomes shed light on interconnected biogeochemical processes in an aquifer system.</title>
        <authorList>
            <person name="Anantharaman K."/>
            <person name="Brown C.T."/>
            <person name="Hug L.A."/>
            <person name="Sharon I."/>
            <person name="Castelle C.J."/>
            <person name="Probst A.J."/>
            <person name="Thomas B.C."/>
            <person name="Singh A."/>
            <person name="Wilkins M.J."/>
            <person name="Karaoz U."/>
            <person name="Brodie E.L."/>
            <person name="Williams K.H."/>
            <person name="Hubbard S.S."/>
            <person name="Banfield J.F."/>
        </authorList>
    </citation>
    <scope>NUCLEOTIDE SEQUENCE [LARGE SCALE GENOMIC DNA]</scope>
</reference>
<evidence type="ECO:0000313" key="1">
    <source>
        <dbReference type="EMBL" id="OGI67868.1"/>
    </source>
</evidence>
<proteinExistence type="predicted"/>
<dbReference type="EMBL" id="MFTS01000008">
    <property type="protein sequence ID" value="OGI67868.1"/>
    <property type="molecule type" value="Genomic_DNA"/>
</dbReference>
<gene>
    <name evidence="1" type="ORF">A2738_03235</name>
</gene>
<organism evidence="1 2">
    <name type="scientific">Candidatus Nomurabacteria bacterium RIFCSPHIGHO2_01_FULL_42_15</name>
    <dbReference type="NCBI Taxonomy" id="1801742"/>
    <lineage>
        <taxon>Bacteria</taxon>
        <taxon>Candidatus Nomuraibacteriota</taxon>
    </lineage>
</organism>
<evidence type="ECO:0000313" key="2">
    <source>
        <dbReference type="Proteomes" id="UP000178235"/>
    </source>
</evidence>
<name>A0A1F6VE61_9BACT</name>
<dbReference type="AlphaFoldDB" id="A0A1F6VE61"/>
<accession>A0A1F6VE61</accession>
<sequence length="608" mass="71214">MPSDTWSPKPAQPHKSLESLKLTFKQKLDVILGKQLTVENIETFANEALSETVKLTDDVLNEYRENPNLYPNQIPLDKQVQENEAFAILGLPNISEILQSIIDVKSRIDALGKYINESNIVTNKVVIPPQHDSPLSIKNGTGTGIEQKKLIPRLITLLYILESDFDIQKEQVKITEGKVIPEMVRKTPYVRVEVEDLERTVYICDEEGNASYVFDAEKLKGAGITTENLDLEDKGNMNELIAKHPGIGARIIQTKYWRVNIAELLENQIPETYTTTKTSELPVSEFTKKEKKNFLAFEDFQREVKALYPGEGRIIEWYRSERPNHTNWPSAPNDKYKHRGWIGWSELVGKENRFKDYPSFEDFQVEIINLYPGEGEIGAWYEKERTKHINWPSAPYRIYKDKGWVGWPELVGKENMYRKEHLSFADFQSEVRALYPGEGSVITWYMKEKKKHRNWYSDPQRVYGDKVWQGWPELVGIENVKKKEYPSFQNFQTEVRAVYTGKDNIGEWYDEEILKHSDWPYKPDRKYKEEGWQGWPELVGRENRTKKEFLSFENFQSEVIALYPGKGSVQKWYFSESPQHWKWPSDPDRKYKDKGWKSWSELVGKKKE</sequence>